<accession>A0ABV6TBI2</accession>
<name>A0ABV6TBI2_9ACTN</name>
<proteinExistence type="predicted"/>
<feature type="region of interest" description="Disordered" evidence="1">
    <location>
        <begin position="153"/>
        <end position="187"/>
    </location>
</feature>
<keyword evidence="3" id="KW-1185">Reference proteome</keyword>
<protein>
    <submittedName>
        <fullName evidence="2">DUF5994 family protein</fullName>
    </submittedName>
</protein>
<evidence type="ECO:0000313" key="3">
    <source>
        <dbReference type="Proteomes" id="UP001589887"/>
    </source>
</evidence>
<sequence length="198" mass="20758">MTTTIDRTAPHALAPPVPARLSLTPRSALPGQLDGAWWPASRDLSIELVGLTRALDGARGRITRVIVNPARWPVIPHKVPVAGHTVHVGWFTEQDPDKVILLCGTAARWDLLVVPPATSPAGAARLMSAAAIPGSVLTAGALMAAEAVIGRIREAPGGDTPNPGPDARRREDAWESEGGACMSPYGHPIGGPSAHVWR</sequence>
<dbReference type="InterPro" id="IPR046036">
    <property type="entry name" value="DUF5994"/>
</dbReference>
<gene>
    <name evidence="2" type="ORF">ACFH04_05135</name>
</gene>
<organism evidence="2 3">
    <name type="scientific">Streptomyces noboritoensis</name>
    <dbReference type="NCBI Taxonomy" id="67337"/>
    <lineage>
        <taxon>Bacteria</taxon>
        <taxon>Bacillati</taxon>
        <taxon>Actinomycetota</taxon>
        <taxon>Actinomycetes</taxon>
        <taxon>Kitasatosporales</taxon>
        <taxon>Streptomycetaceae</taxon>
        <taxon>Streptomyces</taxon>
    </lineage>
</organism>
<comment type="caution">
    <text evidence="2">The sequence shown here is derived from an EMBL/GenBank/DDBJ whole genome shotgun (WGS) entry which is preliminary data.</text>
</comment>
<evidence type="ECO:0000313" key="2">
    <source>
        <dbReference type="EMBL" id="MFC0843130.1"/>
    </source>
</evidence>
<evidence type="ECO:0000256" key="1">
    <source>
        <dbReference type="SAM" id="MobiDB-lite"/>
    </source>
</evidence>
<dbReference type="Proteomes" id="UP001589887">
    <property type="component" value="Unassembled WGS sequence"/>
</dbReference>
<dbReference type="Pfam" id="PF19457">
    <property type="entry name" value="DUF5994"/>
    <property type="match status" value="1"/>
</dbReference>
<dbReference type="RefSeq" id="WP_394316906.1">
    <property type="nucleotide sequence ID" value="NZ_JBHMQV010000001.1"/>
</dbReference>
<dbReference type="EMBL" id="JBHMQV010000001">
    <property type="protein sequence ID" value="MFC0843130.1"/>
    <property type="molecule type" value="Genomic_DNA"/>
</dbReference>
<reference evidence="2 3" key="1">
    <citation type="submission" date="2024-09" db="EMBL/GenBank/DDBJ databases">
        <authorList>
            <person name="Sun Q."/>
            <person name="Mori K."/>
        </authorList>
    </citation>
    <scope>NUCLEOTIDE SEQUENCE [LARGE SCALE GENOMIC DNA]</scope>
    <source>
        <strain evidence="2 3">JCM 4557</strain>
    </source>
</reference>